<dbReference type="PANTHER" id="PTHR33085">
    <property type="entry name" value="OS12G0113100 PROTEIN-RELATED"/>
    <property type="match status" value="1"/>
</dbReference>
<dbReference type="PANTHER" id="PTHR33085:SF41">
    <property type="entry name" value="OS12G0624400 PROTEIN"/>
    <property type="match status" value="1"/>
</dbReference>
<evidence type="ECO:0008006" key="4">
    <source>
        <dbReference type="Google" id="ProtNLM"/>
    </source>
</evidence>
<feature type="region of interest" description="Disordered" evidence="1">
    <location>
        <begin position="1"/>
        <end position="25"/>
    </location>
</feature>
<evidence type="ECO:0000256" key="1">
    <source>
        <dbReference type="SAM" id="MobiDB-lite"/>
    </source>
</evidence>
<evidence type="ECO:0000313" key="3">
    <source>
        <dbReference type="Proteomes" id="UP000636709"/>
    </source>
</evidence>
<keyword evidence="3" id="KW-1185">Reference proteome</keyword>
<comment type="caution">
    <text evidence="2">The sequence shown here is derived from an EMBL/GenBank/DDBJ whole genome shotgun (WGS) entry which is preliminary data.</text>
</comment>
<dbReference type="EMBL" id="JACEFO010002125">
    <property type="protein sequence ID" value="KAF8679063.1"/>
    <property type="molecule type" value="Genomic_DNA"/>
</dbReference>
<dbReference type="Pfam" id="PF07893">
    <property type="entry name" value="DUF1668"/>
    <property type="match status" value="1"/>
</dbReference>
<name>A0A835E9R3_9POAL</name>
<reference evidence="2" key="1">
    <citation type="submission" date="2020-07" db="EMBL/GenBank/DDBJ databases">
        <title>Genome sequence and genetic diversity analysis of an under-domesticated orphan crop, white fonio (Digitaria exilis).</title>
        <authorList>
            <person name="Bennetzen J.L."/>
            <person name="Chen S."/>
            <person name="Ma X."/>
            <person name="Wang X."/>
            <person name="Yssel A.E.J."/>
            <person name="Chaluvadi S.R."/>
            <person name="Johnson M."/>
            <person name="Gangashetty P."/>
            <person name="Hamidou F."/>
            <person name="Sanogo M.D."/>
            <person name="Zwaenepoel A."/>
            <person name="Wallace J."/>
            <person name="Van De Peer Y."/>
            <person name="Van Deynze A."/>
        </authorList>
    </citation>
    <scope>NUCLEOTIDE SEQUENCE</scope>
    <source>
        <tissue evidence="2">Leaves</tissue>
    </source>
</reference>
<gene>
    <name evidence="2" type="ORF">HU200_045818</name>
</gene>
<dbReference type="Proteomes" id="UP000636709">
    <property type="component" value="Unassembled WGS sequence"/>
</dbReference>
<evidence type="ECO:0000313" key="2">
    <source>
        <dbReference type="EMBL" id="KAF8679063.1"/>
    </source>
</evidence>
<accession>A0A835E9R3</accession>
<dbReference type="OrthoDB" id="679988at2759"/>
<dbReference type="InterPro" id="IPR012871">
    <property type="entry name" value="DUF1668_ORYSA"/>
</dbReference>
<sequence>MPKRRGHEFQGQRRGGNLAGKSSRPARRRKHLYLILDDWEKGFSIYKVDADSFDSDDDRDAGAAVAGHLPDPPVLRLESPANADMSFAAVGSKLFIVTDTSYGQTPALVYDVETAALAIGPAVPAGLSTVVAAHEMLYAVSPPAFNKTNSFQVMSCAPSSSHDPGWERWSWSSLRALPLLLNVNEIIISYAVHSDGRTIFMTTAYCDRPGLPKSTYSFNTKYCVWRWHPWALPFRDQGYFDSELDAWVGLHKDGYICSCELPTDIGSETPVELGTVQLDWQMVDDNFLRRENERYSRASLTYMGRSEFCLVKSVMRKGAKTEHLSDDDNGCVLHLTMFGLRYNNKGELRITNHKSSCSYRVTRQTYYFPPVAFWL</sequence>
<protein>
    <recommendedName>
        <fullName evidence="4">DUF1618 domain-containing protein</fullName>
    </recommendedName>
</protein>
<proteinExistence type="predicted"/>
<organism evidence="2 3">
    <name type="scientific">Digitaria exilis</name>
    <dbReference type="NCBI Taxonomy" id="1010633"/>
    <lineage>
        <taxon>Eukaryota</taxon>
        <taxon>Viridiplantae</taxon>
        <taxon>Streptophyta</taxon>
        <taxon>Embryophyta</taxon>
        <taxon>Tracheophyta</taxon>
        <taxon>Spermatophyta</taxon>
        <taxon>Magnoliopsida</taxon>
        <taxon>Liliopsida</taxon>
        <taxon>Poales</taxon>
        <taxon>Poaceae</taxon>
        <taxon>PACMAD clade</taxon>
        <taxon>Panicoideae</taxon>
        <taxon>Panicodae</taxon>
        <taxon>Paniceae</taxon>
        <taxon>Anthephorinae</taxon>
        <taxon>Digitaria</taxon>
    </lineage>
</organism>
<dbReference type="AlphaFoldDB" id="A0A835E9R3"/>